<sequence>MYSELRDKYSNVRSASLNEELGQIQYVFTDKTGTLTRNLMEFKIAVIGRKLFGDVGLIANDSERPPQVEKGFIDP</sequence>
<dbReference type="GO" id="GO:0140326">
    <property type="term" value="F:ATPase-coupled intramembrane lipid transporter activity"/>
    <property type="evidence" value="ECO:0007669"/>
    <property type="project" value="TreeGrafter"/>
</dbReference>
<dbReference type="EMBL" id="LR722181">
    <property type="protein sequence ID" value="VVW88995.1"/>
    <property type="molecule type" value="Genomic_DNA"/>
</dbReference>
<evidence type="ECO:0000256" key="3">
    <source>
        <dbReference type="ARBA" id="ARBA00022741"/>
    </source>
</evidence>
<comment type="subcellular location">
    <subcellularLocation>
        <location evidence="1">Membrane</location>
        <topology evidence="1">Multi-pass membrane protein</topology>
    </subcellularLocation>
</comment>
<evidence type="ECO:0000256" key="7">
    <source>
        <dbReference type="ARBA" id="ARBA00023136"/>
    </source>
</evidence>
<proteinExistence type="predicted"/>
<dbReference type="GO" id="GO:0005524">
    <property type="term" value="F:ATP binding"/>
    <property type="evidence" value="ECO:0007669"/>
    <property type="project" value="UniProtKB-KW"/>
</dbReference>
<dbReference type="InterPro" id="IPR036412">
    <property type="entry name" value="HAD-like_sf"/>
</dbReference>
<evidence type="ECO:0000256" key="1">
    <source>
        <dbReference type="ARBA" id="ARBA00004141"/>
    </source>
</evidence>
<keyword evidence="5" id="KW-1278">Translocase</keyword>
<evidence type="ECO:0000256" key="6">
    <source>
        <dbReference type="ARBA" id="ARBA00022989"/>
    </source>
</evidence>
<reference evidence="8" key="1">
    <citation type="submission" date="2019-09" db="EMBL/GenBank/DDBJ databases">
        <authorList>
            <person name="Zhang L."/>
        </authorList>
    </citation>
    <scope>NUCLEOTIDE SEQUENCE</scope>
</reference>
<gene>
    <name evidence="8" type="ORF">NYM_LOCUS30253</name>
</gene>
<protein>
    <recommendedName>
        <fullName evidence="9">P-type ATPase N-terminal domain-containing protein</fullName>
    </recommendedName>
</protein>
<dbReference type="AlphaFoldDB" id="A0A5K1HLZ9"/>
<evidence type="ECO:0000256" key="4">
    <source>
        <dbReference type="ARBA" id="ARBA00022840"/>
    </source>
</evidence>
<name>A0A5K1HLZ9_9MAGN</name>
<evidence type="ECO:0000313" key="8">
    <source>
        <dbReference type="EMBL" id="VVW88995.1"/>
    </source>
</evidence>
<evidence type="ECO:0008006" key="9">
    <source>
        <dbReference type="Google" id="ProtNLM"/>
    </source>
</evidence>
<evidence type="ECO:0000256" key="5">
    <source>
        <dbReference type="ARBA" id="ARBA00022967"/>
    </source>
</evidence>
<keyword evidence="7" id="KW-0472">Membrane</keyword>
<dbReference type="PANTHER" id="PTHR24092:SF150">
    <property type="entry name" value="PHOSPHOLIPID-TRANSPORTING ATPASE"/>
    <property type="match status" value="1"/>
</dbReference>
<organism evidence="8">
    <name type="scientific">Nymphaea colorata</name>
    <name type="common">pocket water lily</name>
    <dbReference type="NCBI Taxonomy" id="210225"/>
    <lineage>
        <taxon>Eukaryota</taxon>
        <taxon>Viridiplantae</taxon>
        <taxon>Streptophyta</taxon>
        <taxon>Embryophyta</taxon>
        <taxon>Tracheophyta</taxon>
        <taxon>Spermatophyta</taxon>
        <taxon>Magnoliopsida</taxon>
        <taxon>Nymphaeales</taxon>
        <taxon>Nymphaeaceae</taxon>
        <taxon>Nymphaea</taxon>
    </lineage>
</organism>
<dbReference type="GO" id="GO:0005886">
    <property type="term" value="C:plasma membrane"/>
    <property type="evidence" value="ECO:0007669"/>
    <property type="project" value="TreeGrafter"/>
</dbReference>
<dbReference type="SUPFAM" id="SSF56784">
    <property type="entry name" value="HAD-like"/>
    <property type="match status" value="1"/>
</dbReference>
<dbReference type="PANTHER" id="PTHR24092">
    <property type="entry name" value="PROBABLE PHOSPHOLIPID-TRANSPORTING ATPASE"/>
    <property type="match status" value="1"/>
</dbReference>
<dbReference type="FunFam" id="3.40.50.1000:FF:000001">
    <property type="entry name" value="Phospholipid-transporting ATPase IC"/>
    <property type="match status" value="1"/>
</dbReference>
<keyword evidence="2" id="KW-0812">Transmembrane</keyword>
<keyword evidence="4" id="KW-0067">ATP-binding</keyword>
<dbReference type="GO" id="GO:0045332">
    <property type="term" value="P:phospholipid translocation"/>
    <property type="evidence" value="ECO:0007669"/>
    <property type="project" value="TreeGrafter"/>
</dbReference>
<keyword evidence="3" id="KW-0547">Nucleotide-binding</keyword>
<accession>A0A5K1HLZ9</accession>
<dbReference type="PROSITE" id="PS00154">
    <property type="entry name" value="ATPASE_E1_E2"/>
    <property type="match status" value="1"/>
</dbReference>
<evidence type="ECO:0000256" key="2">
    <source>
        <dbReference type="ARBA" id="ARBA00022692"/>
    </source>
</evidence>
<dbReference type="InterPro" id="IPR018303">
    <property type="entry name" value="ATPase_P-typ_P_site"/>
</dbReference>
<keyword evidence="6" id="KW-1133">Transmembrane helix</keyword>